<evidence type="ECO:0000256" key="6">
    <source>
        <dbReference type="ARBA" id="ARBA00022729"/>
    </source>
</evidence>
<feature type="domain" description="Leucine-rich repeat-containing N-terminal plant-type" evidence="12">
    <location>
        <begin position="38"/>
        <end position="80"/>
    </location>
</feature>
<dbReference type="GO" id="GO:0005886">
    <property type="term" value="C:plasma membrane"/>
    <property type="evidence" value="ECO:0007669"/>
    <property type="project" value="UniProtKB-SubCell"/>
</dbReference>
<evidence type="ECO:0000256" key="3">
    <source>
        <dbReference type="ARBA" id="ARBA00022475"/>
    </source>
</evidence>
<gene>
    <name evidence="14" type="ORF">HanXRQr2_Chr02g0084221</name>
</gene>
<dbReference type="SUPFAM" id="SSF52058">
    <property type="entry name" value="L domain-like"/>
    <property type="match status" value="3"/>
</dbReference>
<dbReference type="InterPro" id="IPR032675">
    <property type="entry name" value="LRR_dom_sf"/>
</dbReference>
<reference evidence="14" key="2">
    <citation type="submission" date="2020-06" db="EMBL/GenBank/DDBJ databases">
        <title>Helianthus annuus Genome sequencing and assembly Release 2.</title>
        <authorList>
            <person name="Gouzy J."/>
            <person name="Langlade N."/>
            <person name="Munos S."/>
        </authorList>
    </citation>
    <scope>NUCLEOTIDE SEQUENCE</scope>
    <source>
        <tissue evidence="14">Leaves</tissue>
    </source>
</reference>
<evidence type="ECO:0000256" key="7">
    <source>
        <dbReference type="ARBA" id="ARBA00022737"/>
    </source>
</evidence>
<dbReference type="EC" id="2.7.11.1" evidence="14"/>
<evidence type="ECO:0000313" key="15">
    <source>
        <dbReference type="Proteomes" id="UP000215914"/>
    </source>
</evidence>
<evidence type="ECO:0000259" key="13">
    <source>
        <dbReference type="Pfam" id="PF23598"/>
    </source>
</evidence>
<dbReference type="InterPro" id="IPR013210">
    <property type="entry name" value="LRR_N_plant-typ"/>
</dbReference>
<dbReference type="FunFam" id="3.80.10.10:FF:000400">
    <property type="entry name" value="Nuclear pore complex protein NUP107"/>
    <property type="match status" value="1"/>
</dbReference>
<dbReference type="GO" id="GO:0099402">
    <property type="term" value="P:plant organ development"/>
    <property type="evidence" value="ECO:0007669"/>
    <property type="project" value="UniProtKB-ARBA"/>
</dbReference>
<feature type="transmembrane region" description="Helical" evidence="11">
    <location>
        <begin position="866"/>
        <end position="888"/>
    </location>
</feature>
<evidence type="ECO:0000256" key="8">
    <source>
        <dbReference type="ARBA" id="ARBA00022989"/>
    </source>
</evidence>
<sequence length="921" mass="103034">MANKICHKHYAHPFFFLIYSILVLIPFITTTVIDACMDKERQALLHFKSYIHHDPDYPFDDLSSWTPEYDCCNWGGVTCNNHSRVTSLVLFANNLRGKISPSLLNLSYLNYLDLSSNLFNGTIPMFIGSMTQLRYLDLSWNSFTGTIPLEFGNLTNLQQLHLGSPNSSCTVDTLDWLSHMSQLESLGMSGTYLGKADNWVNAVSGLKKLETLDLSGCNLWQVKHPYSHSSVNSSLLSIRTLFLDNNNLNSSIYEWLFRLTSNKLEYFDLSQNKLDGIPKYLGNLCSLTKFGFNKNSILVNFPDFLNNLSGCTSLSLSELSASGSQLTGPLSDDIQNFPSLSYLSLDNNQINGTISEKVWQLPKLVGLDISSNFLKGAIPENIGNTNIPIINLSNNSLDGVPLEAHMSNHSGVESINLRSCKLGPRFPKWIQKLKNLTNIDISNTRISDTIPEGFWNTWPSRLTYLNLSYNNITGKVTDVLSNNFIGPSIIDLSSNNFYGPITNVPSMLKSLFLSRNKFYGGIFFLCQIDSEAVEIIDLSYNSFTGRIPDCLWNFGLLSVLSLGNNNLSGRLPGSIQDFSSLEVLYLYNNSFSGELPSSLKNFTKLNSLDLGANKFSGYIPVWIGERLSQLYALSLTSNNFFGTIPSQLCQLQYLQILDLSMNNLYGAIPSCLNNLTSMVQGRPPYNNVHYLPSDVRKPVMYVDHAMVRWQGSVREFSSTLGFVKIINLSSNNLTGKIPNELTDLHKLIAMNFSMNTLVGEIPSKIGQMKELQILDLSSNNLRGGLPSSMSQMTLLNYLDVSYNSLSGRIPSGTQLQSFEPSRYTGNAGLCGLPLSKYCPGDKELERPPVTHENMDEGKGIDDLQRWYYIGGATGFVTGFWMVCIALIVNRRGRHAFFHVMNSLENWVYVKVMVFTAKVRRV</sequence>
<dbReference type="FunFam" id="3.80.10.10:FF:000095">
    <property type="entry name" value="LRR receptor-like serine/threonine-protein kinase GSO1"/>
    <property type="match status" value="1"/>
</dbReference>
<feature type="transmembrane region" description="Helical" evidence="11">
    <location>
        <begin position="12"/>
        <end position="33"/>
    </location>
</feature>
<dbReference type="GO" id="GO:0009653">
    <property type="term" value="P:anatomical structure morphogenesis"/>
    <property type="evidence" value="ECO:0007669"/>
    <property type="project" value="UniProtKB-ARBA"/>
</dbReference>
<evidence type="ECO:0000256" key="5">
    <source>
        <dbReference type="ARBA" id="ARBA00022692"/>
    </source>
</evidence>
<dbReference type="AlphaFoldDB" id="A0A9K3P124"/>
<dbReference type="PANTHER" id="PTHR48063">
    <property type="entry name" value="LRR RECEPTOR-LIKE KINASE"/>
    <property type="match status" value="1"/>
</dbReference>
<evidence type="ECO:0000256" key="9">
    <source>
        <dbReference type="ARBA" id="ARBA00023136"/>
    </source>
</evidence>
<dbReference type="GO" id="GO:0004674">
    <property type="term" value="F:protein serine/threonine kinase activity"/>
    <property type="evidence" value="ECO:0007669"/>
    <property type="project" value="UniProtKB-KW"/>
</dbReference>
<comment type="similarity">
    <text evidence="2">Belongs to the RLP family.</text>
</comment>
<dbReference type="InterPro" id="IPR003591">
    <property type="entry name" value="Leu-rich_rpt_typical-subtyp"/>
</dbReference>
<keyword evidence="6" id="KW-0732">Signal</keyword>
<dbReference type="SMART" id="SM00369">
    <property type="entry name" value="LRR_TYP"/>
    <property type="match status" value="10"/>
</dbReference>
<feature type="domain" description="Disease resistance R13L4/SHOC-2-like LRR" evidence="13">
    <location>
        <begin position="102"/>
        <end position="272"/>
    </location>
</feature>
<dbReference type="InterPro" id="IPR055414">
    <property type="entry name" value="LRR_R13L4/SHOC2-like"/>
</dbReference>
<evidence type="ECO:0000259" key="12">
    <source>
        <dbReference type="Pfam" id="PF08263"/>
    </source>
</evidence>
<dbReference type="Gene3D" id="3.80.10.10">
    <property type="entry name" value="Ribonuclease Inhibitor"/>
    <property type="match status" value="4"/>
</dbReference>
<dbReference type="Gramene" id="mRNA:HanXRQr2_Chr02g0084221">
    <property type="protein sequence ID" value="CDS:HanXRQr2_Chr02g0084221.1"/>
    <property type="gene ID" value="HanXRQr2_Chr02g0084221"/>
</dbReference>
<proteinExistence type="inferred from homology"/>
<dbReference type="InterPro" id="IPR001611">
    <property type="entry name" value="Leu-rich_rpt"/>
</dbReference>
<comment type="caution">
    <text evidence="14">The sequence shown here is derived from an EMBL/GenBank/DDBJ whole genome shotgun (WGS) entry which is preliminary data.</text>
</comment>
<keyword evidence="5 11" id="KW-0812">Transmembrane</keyword>
<dbReference type="FunFam" id="3.80.10.10:FF:000213">
    <property type="entry name" value="Tyrosine-sulfated glycopeptide receptor 1"/>
    <property type="match status" value="1"/>
</dbReference>
<evidence type="ECO:0000256" key="10">
    <source>
        <dbReference type="ARBA" id="ARBA00023180"/>
    </source>
</evidence>
<keyword evidence="9 11" id="KW-0472">Membrane</keyword>
<keyword evidence="4" id="KW-0433">Leucine-rich repeat</keyword>
<keyword evidence="10" id="KW-0325">Glycoprotein</keyword>
<keyword evidence="14" id="KW-0418">Kinase</keyword>
<dbReference type="GO" id="GO:0051707">
    <property type="term" value="P:response to other organism"/>
    <property type="evidence" value="ECO:0007669"/>
    <property type="project" value="UniProtKB-ARBA"/>
</dbReference>
<accession>A0A9K3P124</accession>
<evidence type="ECO:0000256" key="4">
    <source>
        <dbReference type="ARBA" id="ARBA00022614"/>
    </source>
</evidence>
<protein>
    <submittedName>
        <fullName evidence="14">Non-specific serine/threonine protein kinase</fullName>
        <ecNumber evidence="14">2.7.11.1</ecNumber>
    </submittedName>
</protein>
<dbReference type="Proteomes" id="UP000215914">
    <property type="component" value="Unassembled WGS sequence"/>
</dbReference>
<evidence type="ECO:0000256" key="2">
    <source>
        <dbReference type="ARBA" id="ARBA00009592"/>
    </source>
</evidence>
<organism evidence="14 15">
    <name type="scientific">Helianthus annuus</name>
    <name type="common">Common sunflower</name>
    <dbReference type="NCBI Taxonomy" id="4232"/>
    <lineage>
        <taxon>Eukaryota</taxon>
        <taxon>Viridiplantae</taxon>
        <taxon>Streptophyta</taxon>
        <taxon>Embryophyta</taxon>
        <taxon>Tracheophyta</taxon>
        <taxon>Spermatophyta</taxon>
        <taxon>Magnoliopsida</taxon>
        <taxon>eudicotyledons</taxon>
        <taxon>Gunneridae</taxon>
        <taxon>Pentapetalae</taxon>
        <taxon>asterids</taxon>
        <taxon>campanulids</taxon>
        <taxon>Asterales</taxon>
        <taxon>Asteraceae</taxon>
        <taxon>Asteroideae</taxon>
        <taxon>Heliantheae alliance</taxon>
        <taxon>Heliantheae</taxon>
        <taxon>Helianthus</taxon>
    </lineage>
</organism>
<name>A0A9K3P124_HELAN</name>
<comment type="subcellular location">
    <subcellularLocation>
        <location evidence="1">Cell membrane</location>
        <topology evidence="1">Single-pass type I membrane protein</topology>
    </subcellularLocation>
</comment>
<dbReference type="GO" id="GO:0006952">
    <property type="term" value="P:defense response"/>
    <property type="evidence" value="ECO:0007669"/>
    <property type="project" value="UniProtKB-ARBA"/>
</dbReference>
<keyword evidence="3" id="KW-1003">Cell membrane</keyword>
<dbReference type="Pfam" id="PF23598">
    <property type="entry name" value="LRR_14"/>
    <property type="match status" value="1"/>
</dbReference>
<evidence type="ECO:0000256" key="11">
    <source>
        <dbReference type="SAM" id="Phobius"/>
    </source>
</evidence>
<dbReference type="InterPro" id="IPR046956">
    <property type="entry name" value="RLP23-like"/>
</dbReference>
<keyword evidence="15" id="KW-1185">Reference proteome</keyword>
<dbReference type="GO" id="GO:0004672">
    <property type="term" value="F:protein kinase activity"/>
    <property type="evidence" value="ECO:0000318"/>
    <property type="project" value="GO_Central"/>
</dbReference>
<evidence type="ECO:0000256" key="1">
    <source>
        <dbReference type="ARBA" id="ARBA00004251"/>
    </source>
</evidence>
<reference evidence="14" key="1">
    <citation type="journal article" date="2017" name="Nature">
        <title>The sunflower genome provides insights into oil metabolism, flowering and Asterid evolution.</title>
        <authorList>
            <person name="Badouin H."/>
            <person name="Gouzy J."/>
            <person name="Grassa C.J."/>
            <person name="Murat F."/>
            <person name="Staton S.E."/>
            <person name="Cottret L."/>
            <person name="Lelandais-Briere C."/>
            <person name="Owens G.L."/>
            <person name="Carrere S."/>
            <person name="Mayjonade B."/>
            <person name="Legrand L."/>
            <person name="Gill N."/>
            <person name="Kane N.C."/>
            <person name="Bowers J.E."/>
            <person name="Hubner S."/>
            <person name="Bellec A."/>
            <person name="Berard A."/>
            <person name="Berges H."/>
            <person name="Blanchet N."/>
            <person name="Boniface M.C."/>
            <person name="Brunel D."/>
            <person name="Catrice O."/>
            <person name="Chaidir N."/>
            <person name="Claudel C."/>
            <person name="Donnadieu C."/>
            <person name="Faraut T."/>
            <person name="Fievet G."/>
            <person name="Helmstetter N."/>
            <person name="King M."/>
            <person name="Knapp S.J."/>
            <person name="Lai Z."/>
            <person name="Le Paslier M.C."/>
            <person name="Lippi Y."/>
            <person name="Lorenzon L."/>
            <person name="Mandel J.R."/>
            <person name="Marage G."/>
            <person name="Marchand G."/>
            <person name="Marquand E."/>
            <person name="Bret-Mestries E."/>
            <person name="Morien E."/>
            <person name="Nambeesan S."/>
            <person name="Nguyen T."/>
            <person name="Pegot-Espagnet P."/>
            <person name="Pouilly N."/>
            <person name="Raftis F."/>
            <person name="Sallet E."/>
            <person name="Schiex T."/>
            <person name="Thomas J."/>
            <person name="Vandecasteele C."/>
            <person name="Vares D."/>
            <person name="Vear F."/>
            <person name="Vautrin S."/>
            <person name="Crespi M."/>
            <person name="Mangin B."/>
            <person name="Burke J.M."/>
            <person name="Salse J."/>
            <person name="Munos S."/>
            <person name="Vincourt P."/>
            <person name="Rieseberg L.H."/>
            <person name="Langlade N.B."/>
        </authorList>
    </citation>
    <scope>NUCLEOTIDE SEQUENCE</scope>
    <source>
        <tissue evidence="14">Leaves</tissue>
    </source>
</reference>
<evidence type="ECO:0000313" key="14">
    <source>
        <dbReference type="EMBL" id="KAF5820026.1"/>
    </source>
</evidence>
<keyword evidence="14" id="KW-0808">Transferase</keyword>
<dbReference type="Pfam" id="PF08263">
    <property type="entry name" value="LRRNT_2"/>
    <property type="match status" value="1"/>
</dbReference>
<dbReference type="Pfam" id="PF00560">
    <property type="entry name" value="LRR_1"/>
    <property type="match status" value="8"/>
</dbReference>
<keyword evidence="14" id="KW-0723">Serine/threonine-protein kinase</keyword>
<keyword evidence="7" id="KW-0677">Repeat</keyword>
<keyword evidence="8 11" id="KW-1133">Transmembrane helix</keyword>
<dbReference type="EMBL" id="MNCJ02000317">
    <property type="protein sequence ID" value="KAF5820026.1"/>
    <property type="molecule type" value="Genomic_DNA"/>
</dbReference>
<dbReference type="PANTHER" id="PTHR48063:SF103">
    <property type="entry name" value="LEUCINE-RICH RECEPTOR-LIKE KINASE FAMILY PROTEIN"/>
    <property type="match status" value="1"/>
</dbReference>